<accession>A0A2S9S0M1</accession>
<dbReference type="AlphaFoldDB" id="A0A2S9S0M1"/>
<proteinExistence type="predicted"/>
<evidence type="ECO:0000313" key="1">
    <source>
        <dbReference type="EMBL" id="PRK64742.1"/>
    </source>
</evidence>
<comment type="caution">
    <text evidence="1">The sequence shown here is derived from an EMBL/GenBank/DDBJ whole genome shotgun (WGS) entry which is preliminary data.</text>
</comment>
<protein>
    <submittedName>
        <fullName evidence="1">Uncharacterized protein</fullName>
    </submittedName>
</protein>
<name>A0A2S9S0M1_HAEIF</name>
<reference evidence="1" key="1">
    <citation type="submission" date="2017-02" db="EMBL/GenBank/DDBJ databases">
        <title>Haemophilus influenzae in COPD genome sequencing project.</title>
        <authorList>
            <person name="Murphy T.F."/>
            <person name="Kong Y."/>
            <person name="Nadendla S."/>
            <person name="Tettelin H."/>
            <person name="Pettigrew M."/>
        </authorList>
    </citation>
    <scope>NUCLEOTIDE SEQUENCE [LARGE SCALE GENOMIC DNA]</scope>
    <source>
        <strain evidence="1">84P15H4</strain>
    </source>
</reference>
<gene>
    <name evidence="1" type="ORF">BV163_01280</name>
</gene>
<dbReference type="EMBL" id="MZHU01000048">
    <property type="protein sequence ID" value="PRK64742.1"/>
    <property type="molecule type" value="Genomic_DNA"/>
</dbReference>
<organism evidence="1">
    <name type="scientific">Haemophilus influenzae</name>
    <dbReference type="NCBI Taxonomy" id="727"/>
    <lineage>
        <taxon>Bacteria</taxon>
        <taxon>Pseudomonadati</taxon>
        <taxon>Pseudomonadota</taxon>
        <taxon>Gammaproteobacteria</taxon>
        <taxon>Pasteurellales</taxon>
        <taxon>Pasteurellaceae</taxon>
        <taxon>Haemophilus</taxon>
    </lineage>
</organism>
<sequence>MIEDQIDELVADNAEKNLRIYALEDLLAFFRHHITNTQKQALHRYYEYIRDQHLNNFSLDEDQAEKIEAVFDALESFLQK</sequence>